<sequence length="101" mass="11606">MTDKEKFDLNEEWLSAQGQPVIEPPQCDLEKYREHIKDLDLSEEEQSELLNTLWNIMAAFVDMGFGLDSIQLLSASDQQQESPPIQAQEEQTNPKGMKHDD</sequence>
<reference evidence="2" key="1">
    <citation type="journal article" date="2021" name="Proc. Natl. Acad. Sci. U.S.A.">
        <title>Global biogeography of chemosynthetic symbionts reveals both localized and globally distributed symbiont groups. .</title>
        <authorList>
            <person name="Osvatic J.T."/>
            <person name="Wilkins L.G.E."/>
            <person name="Leibrecht L."/>
            <person name="Leray M."/>
            <person name="Zauner S."/>
            <person name="Polzin J."/>
            <person name="Camacho Y."/>
            <person name="Gros O."/>
            <person name="van Gils J.A."/>
            <person name="Eisen J.A."/>
            <person name="Petersen J.M."/>
            <person name="Yuen B."/>
        </authorList>
    </citation>
    <scope>NUCLEOTIDE SEQUENCE</scope>
    <source>
        <strain evidence="2">MAGL173</strain>
    </source>
</reference>
<dbReference type="EMBL" id="JAEPDI010000004">
    <property type="protein sequence ID" value="MCG7938912.1"/>
    <property type="molecule type" value="Genomic_DNA"/>
</dbReference>
<evidence type="ECO:0000313" key="2">
    <source>
        <dbReference type="EMBL" id="MCG7938912.1"/>
    </source>
</evidence>
<feature type="compositionally biased region" description="Polar residues" evidence="1">
    <location>
        <begin position="74"/>
        <end position="94"/>
    </location>
</feature>
<dbReference type="Proteomes" id="UP000886687">
    <property type="component" value="Unassembled WGS sequence"/>
</dbReference>
<protein>
    <submittedName>
        <fullName evidence="2">Uncharacterized protein</fullName>
    </submittedName>
</protein>
<proteinExistence type="predicted"/>
<dbReference type="AlphaFoldDB" id="A0A9E4MYW2"/>
<evidence type="ECO:0000256" key="1">
    <source>
        <dbReference type="SAM" id="MobiDB-lite"/>
    </source>
</evidence>
<comment type="caution">
    <text evidence="2">The sequence shown here is derived from an EMBL/GenBank/DDBJ whole genome shotgun (WGS) entry which is preliminary data.</text>
</comment>
<name>A0A9E4MYW2_9GAMM</name>
<accession>A0A9E4MYW2</accession>
<feature type="region of interest" description="Disordered" evidence="1">
    <location>
        <begin position="74"/>
        <end position="101"/>
    </location>
</feature>
<evidence type="ECO:0000313" key="3">
    <source>
        <dbReference type="Proteomes" id="UP000886687"/>
    </source>
</evidence>
<organism evidence="2 3">
    <name type="scientific">Candidatus Thiodiazotropha lotti</name>
    <dbReference type="NCBI Taxonomy" id="2792787"/>
    <lineage>
        <taxon>Bacteria</taxon>
        <taxon>Pseudomonadati</taxon>
        <taxon>Pseudomonadota</taxon>
        <taxon>Gammaproteobacteria</taxon>
        <taxon>Chromatiales</taxon>
        <taxon>Sedimenticolaceae</taxon>
        <taxon>Candidatus Thiodiazotropha</taxon>
    </lineage>
</organism>
<gene>
    <name evidence="2" type="ORF">JAZ04_08655</name>
</gene>